<dbReference type="AlphaFoldDB" id="A0A1W1YNG7"/>
<evidence type="ECO:0000256" key="1">
    <source>
        <dbReference type="SAM" id="SignalP"/>
    </source>
</evidence>
<name>A0A1W1YNG7_9FLAO</name>
<evidence type="ECO:0000313" key="3">
    <source>
        <dbReference type="Proteomes" id="UP000192393"/>
    </source>
</evidence>
<dbReference type="Gene3D" id="2.60.120.260">
    <property type="entry name" value="Galactose-binding domain-like"/>
    <property type="match status" value="1"/>
</dbReference>
<dbReference type="Proteomes" id="UP000192393">
    <property type="component" value="Unassembled WGS sequence"/>
</dbReference>
<accession>A0A1W1YNG7</accession>
<dbReference type="InterPro" id="IPR013783">
    <property type="entry name" value="Ig-like_fold"/>
</dbReference>
<feature type="signal peptide" evidence="1">
    <location>
        <begin position="1"/>
        <end position="21"/>
    </location>
</feature>
<dbReference type="STRING" id="1434700.SAMN06296427_101583"/>
<evidence type="ECO:0000313" key="2">
    <source>
        <dbReference type="EMBL" id="SMC37735.1"/>
    </source>
</evidence>
<dbReference type="Gene3D" id="2.60.40.10">
    <property type="entry name" value="Immunoglobulins"/>
    <property type="match status" value="1"/>
</dbReference>
<feature type="non-terminal residue" evidence="2">
    <location>
        <position position="928"/>
    </location>
</feature>
<dbReference type="InterPro" id="IPR036116">
    <property type="entry name" value="FN3_sf"/>
</dbReference>
<protein>
    <recommendedName>
        <fullName evidence="4">F5/8 type C domain-containing protein</fullName>
    </recommendedName>
</protein>
<keyword evidence="3" id="KW-1185">Reference proteome</keyword>
<proteinExistence type="predicted"/>
<dbReference type="EMBL" id="FWXS01000001">
    <property type="protein sequence ID" value="SMC37735.1"/>
    <property type="molecule type" value="Genomic_DNA"/>
</dbReference>
<dbReference type="SUPFAM" id="SSF49265">
    <property type="entry name" value="Fibronectin type III"/>
    <property type="match status" value="1"/>
</dbReference>
<dbReference type="RefSeq" id="WP_084015943.1">
    <property type="nucleotide sequence ID" value="NZ_FWXS01000001.1"/>
</dbReference>
<keyword evidence="1" id="KW-0732">Signal</keyword>
<organism evidence="2 3">
    <name type="scientific">Moheibacter sediminis</name>
    <dbReference type="NCBI Taxonomy" id="1434700"/>
    <lineage>
        <taxon>Bacteria</taxon>
        <taxon>Pseudomonadati</taxon>
        <taxon>Bacteroidota</taxon>
        <taxon>Flavobacteriia</taxon>
        <taxon>Flavobacteriales</taxon>
        <taxon>Weeksellaceae</taxon>
        <taxon>Moheibacter</taxon>
    </lineage>
</organism>
<sequence length="928" mass="97767">MKQNNLLKLSLMILLMFFAVATSWGQTNPAAQSLPYSQNFSSLSGTTYPAGWQGWTISGNMSTTIPTAAPNGDKALSAGTNATNSGVVMNMSGKMGVMSTNSNQNAIVLAINTTGQSSINVSYVAATQRQESSARIGAIGLQYRIGTSGDFTNVDGTIYRNPGGSNNTSGTASISPATISITLPAAANNKPIVQLRWAIGDSSGSGNRPSFSIDDISVSVLSLPCATPTGSIVEDIVEAVVPNTATFAVNNATNYTSVQWQLSTNQGGTWSNINGANQISYTTGATTIAMDGYMYRAVLTNASSNCTTTTHQTNPAYLFVNISDEPTISVGSVPAFSTTTGQTDTESITISGINLEGDITLVLSDNTHFDISHDSFPETGGNVNSTLTITYSPLTAGNHSATITLSSPNAVDLILNLNGTASLGVPVATEATDVSYNNFTANWDAVLGAESYEIDVYTIQGNAPVPVNVVGWNFTDNNVTADYGIAGNLNKTISTNSSGTINWLSGSGNSNPPAISNSGWDGGSGSKYWQVNFTTIGISNMKLSSVQRSSNTGPGNFKVQYSLNGSSWFDVAGGAVTVDNDFTTGKLTNVSLPSACENQSLVYLRWIMTNNIQADGEGNVASSGTSAIDDILVTGEQGGTSVVYILQDENVGNITSYEVTDLDPETIYSYVVRALAGAATTTNSNEITVETTAIPAGAIWENGEWLAGIEPDIDRDVTINGDFYISDYDSFEAKTLTVNGSLLIETDYTITVNGLITNNAGPSNFIVENGANLIQLTDGSNIGEITVIRNSKPMKRLDYTLWSSPVIGQNLFGFSPDTVNGITNYPGSTGRIYIYDGVVDTYINPNPFTADAVMNEAVGYLFRAPNNYHATNEVVYQGTFTGTPFNGGLTVPVYAGGYTSVGNPYPSNIDSELFMSANGSVSTLYFWN</sequence>
<gene>
    <name evidence="2" type="ORF">SAMN06296427_101583</name>
</gene>
<feature type="chain" id="PRO_5013229836" description="F5/8 type C domain-containing protein" evidence="1">
    <location>
        <begin position="22"/>
        <end position="928"/>
    </location>
</feature>
<evidence type="ECO:0008006" key="4">
    <source>
        <dbReference type="Google" id="ProtNLM"/>
    </source>
</evidence>
<reference evidence="2 3" key="1">
    <citation type="submission" date="2017-04" db="EMBL/GenBank/DDBJ databases">
        <authorList>
            <person name="Afonso C.L."/>
            <person name="Miller P.J."/>
            <person name="Scott M.A."/>
            <person name="Spackman E."/>
            <person name="Goraichik I."/>
            <person name="Dimitrov K.M."/>
            <person name="Suarez D.L."/>
            <person name="Swayne D.E."/>
        </authorList>
    </citation>
    <scope>NUCLEOTIDE SEQUENCE [LARGE SCALE GENOMIC DNA]</scope>
    <source>
        <strain evidence="2 3">CGMCC 1.12708</strain>
    </source>
</reference>